<reference evidence="2" key="1">
    <citation type="journal article" date="2016" name="Nat. Biotechnol.">
        <title>Sequencing wild and cultivated cassava and related species reveals extensive interspecific hybridization and genetic diversity.</title>
        <authorList>
            <person name="Bredeson J.V."/>
            <person name="Lyons J.B."/>
            <person name="Prochnik S.E."/>
            <person name="Wu G.A."/>
            <person name="Ha C.M."/>
            <person name="Edsinger-Gonzales E."/>
            <person name="Grimwood J."/>
            <person name="Schmutz J."/>
            <person name="Rabbi I.Y."/>
            <person name="Egesi C."/>
            <person name="Nauluvula P."/>
            <person name="Lebot V."/>
            <person name="Ndunguru J."/>
            <person name="Mkamilo G."/>
            <person name="Bart R.S."/>
            <person name="Setter T.L."/>
            <person name="Gleadow R.M."/>
            <person name="Kulakow P."/>
            <person name="Ferguson M.E."/>
            <person name="Rounsley S."/>
            <person name="Rokhsar D.S."/>
        </authorList>
    </citation>
    <scope>NUCLEOTIDE SEQUENCE [LARGE SCALE GENOMIC DNA]</scope>
    <source>
        <strain evidence="2">cv. AM560-2</strain>
    </source>
</reference>
<dbReference type="EMBL" id="CM004387">
    <property type="protein sequence ID" value="KAG8663010.1"/>
    <property type="molecule type" value="Genomic_DNA"/>
</dbReference>
<protein>
    <submittedName>
        <fullName evidence="1">Uncharacterized protein</fullName>
    </submittedName>
</protein>
<comment type="caution">
    <text evidence="1">The sequence shown here is derived from an EMBL/GenBank/DDBJ whole genome shotgun (WGS) entry which is preliminary data.</text>
</comment>
<gene>
    <name evidence="1" type="ORF">MANES_01G167401v8</name>
</gene>
<dbReference type="Proteomes" id="UP000091857">
    <property type="component" value="Chromosome 1"/>
</dbReference>
<accession>A0ACB7IE39</accession>
<evidence type="ECO:0000313" key="2">
    <source>
        <dbReference type="Proteomes" id="UP000091857"/>
    </source>
</evidence>
<organism evidence="1 2">
    <name type="scientific">Manihot esculenta</name>
    <name type="common">Cassava</name>
    <name type="synonym">Jatropha manihot</name>
    <dbReference type="NCBI Taxonomy" id="3983"/>
    <lineage>
        <taxon>Eukaryota</taxon>
        <taxon>Viridiplantae</taxon>
        <taxon>Streptophyta</taxon>
        <taxon>Embryophyta</taxon>
        <taxon>Tracheophyta</taxon>
        <taxon>Spermatophyta</taxon>
        <taxon>Magnoliopsida</taxon>
        <taxon>eudicotyledons</taxon>
        <taxon>Gunneridae</taxon>
        <taxon>Pentapetalae</taxon>
        <taxon>rosids</taxon>
        <taxon>fabids</taxon>
        <taxon>Malpighiales</taxon>
        <taxon>Euphorbiaceae</taxon>
        <taxon>Crotonoideae</taxon>
        <taxon>Manihoteae</taxon>
        <taxon>Manihot</taxon>
    </lineage>
</organism>
<evidence type="ECO:0000313" key="1">
    <source>
        <dbReference type="EMBL" id="KAG8663010.1"/>
    </source>
</evidence>
<sequence>MAEVKLFGMWASPFSHAIELALKLKGVQYEYIEEDLSSKSPLLLQYNPVHKKIPVLVHNGKPIAESLVILEYIDETWKNNPLLPNDPYHRAIARFWTKFVHEQILQTALKTITAQGTEQEQMIEEVYQKLNFLENELKGKDLFGGESIGYLDIVVFFIARAFQVNQEVTQVKLISSEKFPAICKWIEKLLKIDVMNECLPPREKHIAFIRARLEAAKSSSN</sequence>
<name>A0ACB7IE39_MANES</name>
<keyword evidence="2" id="KW-1185">Reference proteome</keyword>
<proteinExistence type="predicted"/>